<dbReference type="Proteomes" id="UP001359559">
    <property type="component" value="Unassembled WGS sequence"/>
</dbReference>
<evidence type="ECO:0000313" key="2">
    <source>
        <dbReference type="Proteomes" id="UP001359559"/>
    </source>
</evidence>
<comment type="caution">
    <text evidence="1">The sequence shown here is derived from an EMBL/GenBank/DDBJ whole genome shotgun (WGS) entry which is preliminary data.</text>
</comment>
<sequence>MCTKGETLILKRLEGKLEKGAVMKAICVGFEETTKPVVLFEQWMHFMGEYVNAPWWMMYNSKEMVIKPVKLVDLGDARLTMEVVGMKPGMDMNRIMEGSNANVLQALKVMV</sequence>
<protein>
    <submittedName>
        <fullName evidence="1">Uncharacterized protein</fullName>
    </submittedName>
</protein>
<proteinExistence type="predicted"/>
<evidence type="ECO:0000313" key="1">
    <source>
        <dbReference type="EMBL" id="KAK7263097.1"/>
    </source>
</evidence>
<reference evidence="1 2" key="1">
    <citation type="submission" date="2024-01" db="EMBL/GenBank/DDBJ databases">
        <title>The genomes of 5 underutilized Papilionoideae crops provide insights into root nodulation and disease resistance.</title>
        <authorList>
            <person name="Yuan L."/>
        </authorList>
    </citation>
    <scope>NUCLEOTIDE SEQUENCE [LARGE SCALE GENOMIC DNA]</scope>
    <source>
        <strain evidence="1">LY-2023</strain>
        <tissue evidence="1">Leaf</tissue>
    </source>
</reference>
<keyword evidence="2" id="KW-1185">Reference proteome</keyword>
<organism evidence="1 2">
    <name type="scientific">Clitoria ternatea</name>
    <name type="common">Butterfly pea</name>
    <dbReference type="NCBI Taxonomy" id="43366"/>
    <lineage>
        <taxon>Eukaryota</taxon>
        <taxon>Viridiplantae</taxon>
        <taxon>Streptophyta</taxon>
        <taxon>Embryophyta</taxon>
        <taxon>Tracheophyta</taxon>
        <taxon>Spermatophyta</taxon>
        <taxon>Magnoliopsida</taxon>
        <taxon>eudicotyledons</taxon>
        <taxon>Gunneridae</taxon>
        <taxon>Pentapetalae</taxon>
        <taxon>rosids</taxon>
        <taxon>fabids</taxon>
        <taxon>Fabales</taxon>
        <taxon>Fabaceae</taxon>
        <taxon>Papilionoideae</taxon>
        <taxon>50 kb inversion clade</taxon>
        <taxon>NPAAA clade</taxon>
        <taxon>indigoferoid/millettioid clade</taxon>
        <taxon>Phaseoleae</taxon>
        <taxon>Clitoria</taxon>
    </lineage>
</organism>
<gene>
    <name evidence="1" type="ORF">RJT34_30681</name>
</gene>
<name>A0AAN9ETA0_CLITE</name>
<dbReference type="EMBL" id="JAYKXN010000008">
    <property type="protein sequence ID" value="KAK7263097.1"/>
    <property type="molecule type" value="Genomic_DNA"/>
</dbReference>
<dbReference type="AlphaFoldDB" id="A0AAN9ETA0"/>
<accession>A0AAN9ETA0</accession>